<sequence>MQTIEAKIPQESSDEFRTVNGGDQKLSQLFFFSSFRETEGGSLEEWLMTNADILEENEW</sequence>
<feature type="non-terminal residue" evidence="2">
    <location>
        <position position="1"/>
    </location>
</feature>
<comment type="caution">
    <text evidence="2">The sequence shown here is derived from an EMBL/GenBank/DDBJ whole genome shotgun (WGS) entry which is preliminary data.</text>
</comment>
<keyword evidence="3" id="KW-1185">Reference proteome</keyword>
<proteinExistence type="predicted"/>
<name>A0AAD4XGX2_9MAGN</name>
<dbReference type="Proteomes" id="UP001202328">
    <property type="component" value="Unassembled WGS sequence"/>
</dbReference>
<reference evidence="2" key="1">
    <citation type="submission" date="2022-04" db="EMBL/GenBank/DDBJ databases">
        <title>A functionally conserved STORR gene fusion in Papaver species that diverged 16.8 million years ago.</title>
        <authorList>
            <person name="Catania T."/>
        </authorList>
    </citation>
    <scope>NUCLEOTIDE SEQUENCE</scope>
    <source>
        <strain evidence="2">S-188037</strain>
    </source>
</reference>
<accession>A0AAD4XGX2</accession>
<evidence type="ECO:0000313" key="3">
    <source>
        <dbReference type="Proteomes" id="UP001202328"/>
    </source>
</evidence>
<organism evidence="2 3">
    <name type="scientific">Papaver atlanticum</name>
    <dbReference type="NCBI Taxonomy" id="357466"/>
    <lineage>
        <taxon>Eukaryota</taxon>
        <taxon>Viridiplantae</taxon>
        <taxon>Streptophyta</taxon>
        <taxon>Embryophyta</taxon>
        <taxon>Tracheophyta</taxon>
        <taxon>Spermatophyta</taxon>
        <taxon>Magnoliopsida</taxon>
        <taxon>Ranunculales</taxon>
        <taxon>Papaveraceae</taxon>
        <taxon>Papaveroideae</taxon>
        <taxon>Papaver</taxon>
    </lineage>
</organism>
<dbReference type="EMBL" id="JAJJMB010009125">
    <property type="protein sequence ID" value="KAI3916185.1"/>
    <property type="molecule type" value="Genomic_DNA"/>
</dbReference>
<protein>
    <submittedName>
        <fullName evidence="2">Uncharacterized protein</fullName>
    </submittedName>
</protein>
<dbReference type="AlphaFoldDB" id="A0AAD4XGX2"/>
<evidence type="ECO:0000313" key="2">
    <source>
        <dbReference type="EMBL" id="KAI3916185.1"/>
    </source>
</evidence>
<feature type="region of interest" description="Disordered" evidence="1">
    <location>
        <begin position="1"/>
        <end position="20"/>
    </location>
</feature>
<evidence type="ECO:0000256" key="1">
    <source>
        <dbReference type="SAM" id="MobiDB-lite"/>
    </source>
</evidence>
<gene>
    <name evidence="2" type="ORF">MKW98_004626</name>
</gene>